<gene>
    <name evidence="1" type="ORF">PHYBLDRAFT_175099</name>
</gene>
<dbReference type="EMBL" id="KV441002">
    <property type="protein sequence ID" value="OAD66548.1"/>
    <property type="molecule type" value="Genomic_DNA"/>
</dbReference>
<dbReference type="InParanoid" id="A0A167JRA8"/>
<dbReference type="AlphaFoldDB" id="A0A167JRA8"/>
<dbReference type="VEuPathDB" id="FungiDB:PHYBLDRAFT_175099"/>
<name>A0A167JRA8_PHYB8</name>
<dbReference type="Proteomes" id="UP000077315">
    <property type="component" value="Unassembled WGS sequence"/>
</dbReference>
<sequence length="116" mass="13468">MLHLRHKSWVKCNLPRGLLYGLFSLLIMKAFMCLKKCKEWAAETTVLLSIVNKVFSFRLLLFRHVLENDDNGPASSNLTLCENWLIFYRILSKLLYTSLPSRILASIGRSDDEYVD</sequence>
<organism evidence="1 2">
    <name type="scientific">Phycomyces blakesleeanus (strain ATCC 8743b / DSM 1359 / FGSC 10004 / NBRC 33097 / NRRL 1555)</name>
    <dbReference type="NCBI Taxonomy" id="763407"/>
    <lineage>
        <taxon>Eukaryota</taxon>
        <taxon>Fungi</taxon>
        <taxon>Fungi incertae sedis</taxon>
        <taxon>Mucoromycota</taxon>
        <taxon>Mucoromycotina</taxon>
        <taxon>Mucoromycetes</taxon>
        <taxon>Mucorales</taxon>
        <taxon>Phycomycetaceae</taxon>
        <taxon>Phycomyces</taxon>
    </lineage>
</organism>
<proteinExistence type="predicted"/>
<protein>
    <submittedName>
        <fullName evidence="1">Uncharacterized protein</fullName>
    </submittedName>
</protein>
<evidence type="ECO:0000313" key="2">
    <source>
        <dbReference type="Proteomes" id="UP000077315"/>
    </source>
</evidence>
<reference evidence="2" key="1">
    <citation type="submission" date="2015-06" db="EMBL/GenBank/DDBJ databases">
        <title>Expansion of signal transduction pathways in fungi by whole-genome duplication.</title>
        <authorList>
            <consortium name="DOE Joint Genome Institute"/>
            <person name="Corrochano L.M."/>
            <person name="Kuo A."/>
            <person name="Marcet-Houben M."/>
            <person name="Polaino S."/>
            <person name="Salamov A."/>
            <person name="Villalobos J.M."/>
            <person name="Alvarez M.I."/>
            <person name="Avalos J."/>
            <person name="Benito E.P."/>
            <person name="Benoit I."/>
            <person name="Burger G."/>
            <person name="Camino L.P."/>
            <person name="Canovas D."/>
            <person name="Cerda-Olmedo E."/>
            <person name="Cheng J.-F."/>
            <person name="Dominguez A."/>
            <person name="Elias M."/>
            <person name="Eslava A.P."/>
            <person name="Glaser F."/>
            <person name="Grimwood J."/>
            <person name="Gutierrez G."/>
            <person name="Heitman J."/>
            <person name="Henrissat B."/>
            <person name="Iturriaga E.A."/>
            <person name="Lang B.F."/>
            <person name="Lavin J.L."/>
            <person name="Lee S."/>
            <person name="Li W."/>
            <person name="Lindquist E."/>
            <person name="Lopez-Garcia S."/>
            <person name="Luque E.M."/>
            <person name="Marcos A.T."/>
            <person name="Martin J."/>
            <person name="McCluskey K."/>
            <person name="Medina H.R."/>
            <person name="Miralles-Duran A."/>
            <person name="Miyazaki A."/>
            <person name="Munoz-Torres E."/>
            <person name="Oguiza J.A."/>
            <person name="Ohm R."/>
            <person name="Olmedo M."/>
            <person name="Orejas M."/>
            <person name="Ortiz-Castellanos L."/>
            <person name="Pisabarro A.G."/>
            <person name="Rodriguez-Romero J."/>
            <person name="Ruiz-Herrera J."/>
            <person name="Ruiz-Vazquez R."/>
            <person name="Sanz C."/>
            <person name="Schackwitz W."/>
            <person name="Schmutz J."/>
            <person name="Shahriari M."/>
            <person name="Shelest E."/>
            <person name="Silva-Franco F."/>
            <person name="Soanes D."/>
            <person name="Syed K."/>
            <person name="Tagua V.G."/>
            <person name="Talbot N.J."/>
            <person name="Thon M."/>
            <person name="De vries R.P."/>
            <person name="Wiebenga A."/>
            <person name="Yadav J.S."/>
            <person name="Braun E.L."/>
            <person name="Baker S."/>
            <person name="Garre V."/>
            <person name="Horwitz B."/>
            <person name="Torres-Martinez S."/>
            <person name="Idnurm A."/>
            <person name="Herrera-Estrella A."/>
            <person name="Gabaldon T."/>
            <person name="Grigoriev I.V."/>
        </authorList>
    </citation>
    <scope>NUCLEOTIDE SEQUENCE [LARGE SCALE GENOMIC DNA]</scope>
    <source>
        <strain evidence="2">NRRL 1555(-)</strain>
    </source>
</reference>
<accession>A0A167JRA8</accession>
<evidence type="ECO:0000313" key="1">
    <source>
        <dbReference type="EMBL" id="OAD66548.1"/>
    </source>
</evidence>
<dbReference type="RefSeq" id="XP_018284588.1">
    <property type="nucleotide sequence ID" value="XM_018437407.1"/>
</dbReference>
<dbReference type="GeneID" id="28998313"/>
<keyword evidence="2" id="KW-1185">Reference proteome</keyword>